<keyword evidence="6" id="KW-1185">Reference proteome</keyword>
<protein>
    <submittedName>
        <fullName evidence="5">GvpL/GvpF family gas vesicle protein</fullName>
    </submittedName>
</protein>
<evidence type="ECO:0000313" key="6">
    <source>
        <dbReference type="Proteomes" id="UP001223390"/>
    </source>
</evidence>
<dbReference type="PANTHER" id="PTHR36852:SF1">
    <property type="entry name" value="PROTEIN GVPL 2"/>
    <property type="match status" value="1"/>
</dbReference>
<keyword evidence="1" id="KW-0304">Gas vesicle</keyword>
<dbReference type="EMBL" id="JASITI010000007">
    <property type="protein sequence ID" value="MDK9495572.1"/>
    <property type="molecule type" value="Genomic_DNA"/>
</dbReference>
<reference evidence="5 6" key="1">
    <citation type="submission" date="2023-05" db="EMBL/GenBank/DDBJ databases">
        <title>Sequencing and Assembly of Streptomyces sp. NP73.</title>
        <authorList>
            <person name="Konwar A.N."/>
            <person name="Saikia K."/>
            <person name="Thakur D."/>
        </authorList>
    </citation>
    <scope>NUCLEOTIDE SEQUENCE [LARGE SCALE GENOMIC DNA]</scope>
    <source>
        <strain evidence="5 6">NP73</strain>
    </source>
</reference>
<sequence>MTPEPALTYVYAVAAATPELDGLLPGLRGVAGAEVALLAPEGTAPGAPAFVVSRVAGPDWGEEALRSRFEELTWLERTARAHHHVIQELLGRTTVLPLRMATLYQDDERALGALREQYDAFAEGLALLAHHSEYGVKVYIRPDAGPPDPGGTPAAGEEEPVSPGKAYLRARKAQHRAHEDRGRQAGRAAERIAATAGRYATHVVRHPAQTGPLAGGDTGENVLNDAYLVPDGEADAFRAAVRHAADGLPGVRVELTGPWAPYSFAVPQPRRGTPS</sequence>
<evidence type="ECO:0000256" key="3">
    <source>
        <dbReference type="ARBA" id="ARBA00035643"/>
    </source>
</evidence>
<evidence type="ECO:0000256" key="4">
    <source>
        <dbReference type="SAM" id="MobiDB-lite"/>
    </source>
</evidence>
<dbReference type="PANTHER" id="PTHR36852">
    <property type="entry name" value="PROTEIN GVPL 2"/>
    <property type="match status" value="1"/>
</dbReference>
<evidence type="ECO:0000313" key="5">
    <source>
        <dbReference type="EMBL" id="MDK9495572.1"/>
    </source>
</evidence>
<accession>A0ABT7GPQ1</accession>
<dbReference type="RefSeq" id="WP_125814313.1">
    <property type="nucleotide sequence ID" value="NZ_JASITI010000007.1"/>
</dbReference>
<dbReference type="Pfam" id="PF06386">
    <property type="entry name" value="GvpL_GvpF"/>
    <property type="match status" value="1"/>
</dbReference>
<dbReference type="Proteomes" id="UP001223390">
    <property type="component" value="Unassembled WGS sequence"/>
</dbReference>
<evidence type="ECO:0000256" key="1">
    <source>
        <dbReference type="ARBA" id="ARBA00022987"/>
    </source>
</evidence>
<organism evidence="5 6">
    <name type="scientific">Streptomyces katrae</name>
    <dbReference type="NCBI Taxonomy" id="68223"/>
    <lineage>
        <taxon>Bacteria</taxon>
        <taxon>Bacillati</taxon>
        <taxon>Actinomycetota</taxon>
        <taxon>Actinomycetes</taxon>
        <taxon>Kitasatosporales</taxon>
        <taxon>Streptomycetaceae</taxon>
        <taxon>Streptomyces</taxon>
    </lineage>
</organism>
<name>A0ABT7GPQ1_9ACTN</name>
<evidence type="ECO:0000256" key="2">
    <source>
        <dbReference type="ARBA" id="ARBA00035108"/>
    </source>
</evidence>
<comment type="similarity">
    <text evidence="3">Belongs to the gas vesicle GvpF/GvpL family.</text>
</comment>
<dbReference type="InterPro" id="IPR009430">
    <property type="entry name" value="GvpL/GvpF"/>
</dbReference>
<feature type="region of interest" description="Disordered" evidence="4">
    <location>
        <begin position="143"/>
        <end position="162"/>
    </location>
</feature>
<comment type="caution">
    <text evidence="5">The sequence shown here is derived from an EMBL/GenBank/DDBJ whole genome shotgun (WGS) entry which is preliminary data.</text>
</comment>
<proteinExistence type="inferred from homology"/>
<comment type="subcellular location">
    <subcellularLocation>
        <location evidence="2">Gas vesicle</location>
    </subcellularLocation>
</comment>
<gene>
    <name evidence="5" type="ORF">QEZ40_006599</name>
</gene>